<dbReference type="PANTHER" id="PTHR31018:SF3">
    <property type="entry name" value="RECEPTOR PROTEIN-TYROSINE KINASE"/>
    <property type="match status" value="1"/>
</dbReference>
<comment type="subcellular location">
    <subcellularLocation>
        <location evidence="1">Secreted</location>
        <location evidence="1">Cell wall</location>
    </subcellularLocation>
</comment>
<dbReference type="EMBL" id="VNWL01000026">
    <property type="protein sequence ID" value="TXK01472.1"/>
    <property type="molecule type" value="Genomic_DNA"/>
</dbReference>
<dbReference type="Gene3D" id="2.60.40.10">
    <property type="entry name" value="Immunoglobulins"/>
    <property type="match status" value="1"/>
</dbReference>
<evidence type="ECO:0000256" key="3">
    <source>
        <dbReference type="ARBA" id="ARBA00022525"/>
    </source>
</evidence>
<gene>
    <name evidence="8" type="ORF">D2U88_12095</name>
    <name evidence="9" type="ORF">FQ019_11985</name>
</gene>
<keyword evidence="5" id="KW-0325">Glycoprotein</keyword>
<reference evidence="9 11" key="2">
    <citation type="submission" date="2019-07" db="EMBL/GenBank/DDBJ databases">
        <title>Draft genome of two Muricauda strains isolated from deep sea.</title>
        <authorList>
            <person name="Sun C."/>
        </authorList>
    </citation>
    <scope>NUCLEOTIDE SEQUENCE [LARGE SCALE GENOMIC DNA]</scope>
    <source>
        <strain evidence="9 11">NH166</strain>
    </source>
</reference>
<dbReference type="InterPro" id="IPR013783">
    <property type="entry name" value="Ig-like_fold"/>
</dbReference>
<feature type="domain" description="Fibronectin type-III" evidence="7">
    <location>
        <begin position="36"/>
        <end position="131"/>
    </location>
</feature>
<feature type="chain" id="PRO_5019205632" description="Fibronectin type-III domain-containing protein" evidence="6">
    <location>
        <begin position="24"/>
        <end position="719"/>
    </location>
</feature>
<evidence type="ECO:0000313" key="8">
    <source>
        <dbReference type="EMBL" id="RIV69885.1"/>
    </source>
</evidence>
<evidence type="ECO:0000256" key="1">
    <source>
        <dbReference type="ARBA" id="ARBA00004191"/>
    </source>
</evidence>
<protein>
    <recommendedName>
        <fullName evidence="7">Fibronectin type-III domain-containing protein</fullName>
    </recommendedName>
</protein>
<name>A0A418N6D3_9FLAO</name>
<keyword evidence="4 6" id="KW-0732">Signal</keyword>
<dbReference type="EMBL" id="QXFJ01000027">
    <property type="protein sequence ID" value="RIV69885.1"/>
    <property type="molecule type" value="Genomic_DNA"/>
</dbReference>
<dbReference type="AlphaFoldDB" id="A0A418N6D3"/>
<reference evidence="8 10" key="1">
    <citation type="submission" date="2018-08" db="EMBL/GenBank/DDBJ databases">
        <title>Proposal of Muricauda 72 sp.nov. and Muricauda NH166 sp.nov., isolated from seawater.</title>
        <authorList>
            <person name="Cheng H."/>
            <person name="Wu Y.-H."/>
            <person name="Guo L.-L."/>
            <person name="Xu X.-W."/>
        </authorList>
    </citation>
    <scope>NUCLEOTIDE SEQUENCE [LARGE SCALE GENOMIC DNA]</scope>
    <source>
        <strain evidence="8 10">NH166</strain>
    </source>
</reference>
<dbReference type="InterPro" id="IPR051648">
    <property type="entry name" value="CWI-Assembly_Regulator"/>
</dbReference>
<dbReference type="Proteomes" id="UP000284189">
    <property type="component" value="Unassembled WGS sequence"/>
</dbReference>
<evidence type="ECO:0000256" key="5">
    <source>
        <dbReference type="ARBA" id="ARBA00023180"/>
    </source>
</evidence>
<organism evidence="8 10">
    <name type="scientific">Flagellimonas aequoris</name>
    <dbReference type="NCBI Taxonomy" id="2306997"/>
    <lineage>
        <taxon>Bacteria</taxon>
        <taxon>Pseudomonadati</taxon>
        <taxon>Bacteroidota</taxon>
        <taxon>Flavobacteriia</taxon>
        <taxon>Flavobacteriales</taxon>
        <taxon>Flavobacteriaceae</taxon>
        <taxon>Flagellimonas</taxon>
    </lineage>
</organism>
<evidence type="ECO:0000259" key="7">
    <source>
        <dbReference type="PROSITE" id="PS50853"/>
    </source>
</evidence>
<evidence type="ECO:0000313" key="9">
    <source>
        <dbReference type="EMBL" id="TXK01472.1"/>
    </source>
</evidence>
<dbReference type="CDD" id="cd00063">
    <property type="entry name" value="FN3"/>
    <property type="match status" value="1"/>
</dbReference>
<dbReference type="PANTHER" id="PTHR31018">
    <property type="entry name" value="SPORULATION-SPECIFIC PROTEIN-RELATED"/>
    <property type="match status" value="1"/>
</dbReference>
<dbReference type="PROSITE" id="PS50853">
    <property type="entry name" value="FN3"/>
    <property type="match status" value="1"/>
</dbReference>
<dbReference type="OrthoDB" id="9765957at2"/>
<accession>A0A418N6D3</accession>
<dbReference type="InterPro" id="IPR036941">
    <property type="entry name" value="Rcpt_L-dom_sf"/>
</dbReference>
<keyword evidence="2" id="KW-0134">Cell wall</keyword>
<dbReference type="SUPFAM" id="SSF52058">
    <property type="entry name" value="L domain-like"/>
    <property type="match status" value="4"/>
</dbReference>
<evidence type="ECO:0000256" key="6">
    <source>
        <dbReference type="SAM" id="SignalP"/>
    </source>
</evidence>
<dbReference type="PROSITE" id="PS51257">
    <property type="entry name" value="PROKAR_LIPOPROTEIN"/>
    <property type="match status" value="1"/>
</dbReference>
<dbReference type="GO" id="GO:0030313">
    <property type="term" value="C:cell envelope"/>
    <property type="evidence" value="ECO:0007669"/>
    <property type="project" value="UniProtKB-SubCell"/>
</dbReference>
<dbReference type="InterPro" id="IPR003961">
    <property type="entry name" value="FN3_dom"/>
</dbReference>
<dbReference type="Proteomes" id="UP000321528">
    <property type="component" value="Unassembled WGS sequence"/>
</dbReference>
<comment type="caution">
    <text evidence="8">The sequence shown here is derived from an EMBL/GenBank/DDBJ whole genome shotgun (WGS) entry which is preliminary data.</text>
</comment>
<dbReference type="RefSeq" id="WP_119640826.1">
    <property type="nucleotide sequence ID" value="NZ_QXFJ01000027.1"/>
</dbReference>
<evidence type="ECO:0000313" key="10">
    <source>
        <dbReference type="Proteomes" id="UP000284189"/>
    </source>
</evidence>
<sequence length="719" mass="75592">MFRKVTLSIFVLFVLFSCSSDSAGEEEPTAVVKLPTVNSVSAISITDISAVVGGNVTSDGGASVSARGVAWGVSSNPTVAGTKTTNGTGTGEFSASLSGLQKNTQYYFRAYAINSKGTAYGSEITFTTNASLAELTTKAVTEITENSAQSGGEIVADGGKAITSRGICWSTTTNPTIDDNKTVDGEGVGSFDSAMSNLLADTEYFVRAYATNSEGTVYGNELSFITSAEVDKIYEGDIILRTQQEVDDFGVNNYIEVTGMVSIGVGGANDISNVDALSDLKSIGKDLIIYDNDNLGNLDGLSNLTSIQGDLTINFNDVFTNIDGLGNLISVTGDIEIAGNDSLQNIQGLSNLESLGGGFSIRTNNVLSSLNGFPGLTAMNGSLTVQGNGSLTNLDGLESTVSVNGNLIISNEPQLTNIDGIANVATVDNLLINNTGITVLNNLNVLESVQNDLRLTANSQLSSIQGFSSLTSVEGIYIQSNALLESISGFDGIISLEGDLFIKANSSLYDITAFPYLTGVSGSVDLSANKMTNLQFMSSVTAIEGGLYINYSETLLFLTGLENLTEIGGALILESVPLININVFDSLITLGGLTINNNQYLQNIEFPVLTEVKGNVSIMNNLDQFFNLDTTWNIDTIGGNLIIYQNNPSMANFGLLNLNAFQNLASVNGNIEITNNVNLSDYCSLQSLVVDGGLIGNFTAVGNDYNPTAQNIIDGNCSN</sequence>
<evidence type="ECO:0000256" key="4">
    <source>
        <dbReference type="ARBA" id="ARBA00022729"/>
    </source>
</evidence>
<proteinExistence type="predicted"/>
<feature type="signal peptide" evidence="6">
    <location>
        <begin position="1"/>
        <end position="23"/>
    </location>
</feature>
<dbReference type="SUPFAM" id="SSF49265">
    <property type="entry name" value="Fibronectin type III"/>
    <property type="match status" value="1"/>
</dbReference>
<keyword evidence="3" id="KW-0964">Secreted</keyword>
<dbReference type="Gene3D" id="3.80.20.20">
    <property type="entry name" value="Receptor L-domain"/>
    <property type="match status" value="3"/>
</dbReference>
<keyword evidence="11" id="KW-1185">Reference proteome</keyword>
<dbReference type="InterPro" id="IPR036116">
    <property type="entry name" value="FN3_sf"/>
</dbReference>
<evidence type="ECO:0000256" key="2">
    <source>
        <dbReference type="ARBA" id="ARBA00022512"/>
    </source>
</evidence>
<evidence type="ECO:0000313" key="11">
    <source>
        <dbReference type="Proteomes" id="UP000321528"/>
    </source>
</evidence>